<dbReference type="InterPro" id="IPR054613">
    <property type="entry name" value="Peptidase_S78_dom"/>
</dbReference>
<gene>
    <name evidence="6" type="ORF">ACFO8Q_15420</name>
</gene>
<comment type="caution">
    <text evidence="6">The sequence shown here is derived from an EMBL/GenBank/DDBJ whole genome shotgun (WGS) entry which is preliminary data.</text>
</comment>
<reference evidence="7" key="1">
    <citation type="journal article" date="2019" name="Int. J. Syst. Evol. Microbiol.">
        <title>The Global Catalogue of Microorganisms (GCM) 10K type strain sequencing project: providing services to taxonomists for standard genome sequencing and annotation.</title>
        <authorList>
            <consortium name="The Broad Institute Genomics Platform"/>
            <consortium name="The Broad Institute Genome Sequencing Center for Infectious Disease"/>
            <person name="Wu L."/>
            <person name="Ma J."/>
        </authorList>
    </citation>
    <scope>NUCLEOTIDE SEQUENCE [LARGE SCALE GENOMIC DNA]</scope>
    <source>
        <strain evidence="7">WYCCWR 12678</strain>
    </source>
</reference>
<evidence type="ECO:0000256" key="4">
    <source>
        <dbReference type="SAM" id="MobiDB-lite"/>
    </source>
</evidence>
<name>A0ABV9Q4E8_9BACL</name>
<evidence type="ECO:0000256" key="2">
    <source>
        <dbReference type="ARBA" id="ARBA00022670"/>
    </source>
</evidence>
<proteinExistence type="predicted"/>
<dbReference type="InterPro" id="IPR006433">
    <property type="entry name" value="Prohead_protease"/>
</dbReference>
<dbReference type="Pfam" id="PF04586">
    <property type="entry name" value="Peptidase_S78"/>
    <property type="match status" value="1"/>
</dbReference>
<dbReference type="RefSeq" id="WP_380026679.1">
    <property type="nucleotide sequence ID" value="NZ_JBHSHC010000112.1"/>
</dbReference>
<feature type="region of interest" description="Disordered" evidence="4">
    <location>
        <begin position="354"/>
        <end position="376"/>
    </location>
</feature>
<evidence type="ECO:0000259" key="5">
    <source>
        <dbReference type="Pfam" id="PF04586"/>
    </source>
</evidence>
<dbReference type="Proteomes" id="UP001596002">
    <property type="component" value="Unassembled WGS sequence"/>
</dbReference>
<feature type="domain" description="Prohead serine protease" evidence="5">
    <location>
        <begin position="11"/>
        <end position="161"/>
    </location>
</feature>
<evidence type="ECO:0000313" key="6">
    <source>
        <dbReference type="EMBL" id="MFC4768734.1"/>
    </source>
</evidence>
<evidence type="ECO:0000313" key="7">
    <source>
        <dbReference type="Proteomes" id="UP001596002"/>
    </source>
</evidence>
<dbReference type="GO" id="GO:0006508">
    <property type="term" value="P:proteolysis"/>
    <property type="evidence" value="ECO:0007669"/>
    <property type="project" value="UniProtKB-KW"/>
</dbReference>
<dbReference type="NCBIfam" id="TIGR01543">
    <property type="entry name" value="proheadase_HK97"/>
    <property type="match status" value="1"/>
</dbReference>
<accession>A0ABV9Q4E8</accession>
<dbReference type="GO" id="GO:0008233">
    <property type="term" value="F:peptidase activity"/>
    <property type="evidence" value="ECO:0007669"/>
    <property type="project" value="UniProtKB-KW"/>
</dbReference>
<protein>
    <submittedName>
        <fullName evidence="6">HK97 family phage prohead protease</fullName>
    </submittedName>
</protein>
<sequence length="427" mass="48407">MNREYKSIPFEVKDIDQKQGIFTGYFSSFNVKDSGGDTVLAGAFQKSFNEWGPSGKNRIKCLYQHDMFYPIGKPLVLKEDSYGAYHETKVAPTTTGKDVLVLIEEKVITEHSFGYATIKAEPDKKGGRFLKELKVFEYSLVTLGMNSETPVTSIKSLETTDQLAKRMEQVERILRKGELQSEDLILALEHELKQWQEAVKSLKEPEREVITVNTERKDFYGKLQRVSIFRDFWMYNDILQSEIWRILQDTNITAKQDAIATDIDAYKETIRDWVTRAVESGVFTKEGLQKLETARAEFEQEKKNQTPQDQTLDDLSPALKSVEWLSKELKAGRVLSDKNKKLVQDAISALQSLLDAADPNDDKKNQSTTAPSQEDDEAVSAIKALLADLKPGNHFNSNGAATTETNPETIQFVKDLLDQMKKQGVSR</sequence>
<keyword evidence="3" id="KW-0378">Hydrolase</keyword>
<evidence type="ECO:0000256" key="1">
    <source>
        <dbReference type="ARBA" id="ARBA00022612"/>
    </source>
</evidence>
<organism evidence="6 7">
    <name type="scientific">Effusibacillus consociatus</name>
    <dbReference type="NCBI Taxonomy" id="1117041"/>
    <lineage>
        <taxon>Bacteria</taxon>
        <taxon>Bacillati</taxon>
        <taxon>Bacillota</taxon>
        <taxon>Bacilli</taxon>
        <taxon>Bacillales</taxon>
        <taxon>Alicyclobacillaceae</taxon>
        <taxon>Effusibacillus</taxon>
    </lineage>
</organism>
<keyword evidence="2 6" id="KW-0645">Protease</keyword>
<dbReference type="EMBL" id="JBHSHC010000112">
    <property type="protein sequence ID" value="MFC4768734.1"/>
    <property type="molecule type" value="Genomic_DNA"/>
</dbReference>
<keyword evidence="1" id="KW-1188">Viral release from host cell</keyword>
<keyword evidence="7" id="KW-1185">Reference proteome</keyword>
<evidence type="ECO:0000256" key="3">
    <source>
        <dbReference type="ARBA" id="ARBA00022801"/>
    </source>
</evidence>